<dbReference type="AlphaFoldDB" id="A0A6J8AD38"/>
<keyword evidence="1" id="KW-0808">Transferase</keyword>
<dbReference type="PANTHER" id="PTHR44329">
    <property type="entry name" value="SERINE/THREONINE-PROTEIN KINASE TNNI3K-RELATED"/>
    <property type="match status" value="1"/>
</dbReference>
<name>A0A6J8AD38_MYTCO</name>
<dbReference type="PROSITE" id="PS50011">
    <property type="entry name" value="PROTEIN_KINASE_DOM"/>
    <property type="match status" value="2"/>
</dbReference>
<feature type="domain" description="Protein kinase" evidence="9">
    <location>
        <begin position="347"/>
        <end position="657"/>
    </location>
</feature>
<dbReference type="Proteomes" id="UP000507470">
    <property type="component" value="Unassembled WGS sequence"/>
</dbReference>
<feature type="compositionally biased region" description="Low complexity" evidence="8">
    <location>
        <begin position="124"/>
        <end position="146"/>
    </location>
</feature>
<sequence>MPRTYVNNSMNRSLGRVGMAHGSMPVSRSGGGGGSSYSGGGGSSYGGGGSSYSSGSSYGGGNTKTYVDNSSNRSLGRVGMPHGSMPVSRSSGSGNYSSGDSSSKTYVDNASNRSLGRVGMPLGSMVVSRSGSSNNSSQASSSGTKSYVDNSYNRSIGRVGLEHGTAVVSGKSPMSYRENVFNDSGIGASFHGSPSPSSAAKVYKDNPFNRRLGRVGLPHGAAVHSRNSSSQASPATKKYVDNALNRSKGRVGKPLGSMPISRKSTITSGASDIYRNYMRNPGREIDFSRMEIDEEQQYEACDVALSLIHRMEEVMRWQKETSTTREPHTSDRVLQNYRGTKIDFNDIEIMQKIGSGGFGDVHFAKWKGTVVAAKKLRVQRVSKRRLKEFTDEIFLLCELEHPNIVKFIGASVVTPNLCIVMEYMQMSLFDALHIKDDVEFSESEKIEIIQHTALGLEYLHDENIAHCDMKSQNVLLDYVAGETLVAKITDFGLSMMKNETETSTSAGGDYVRNIGTPRYSSPENLRGDYLHLRDLMMSDMYSYSLIVFEEKSNELPRNVFNDSGIGASFHGSPSPSSAAKVYKDNPFNRRLGRVGFTTRYYCTIQETHLHQASPATKKYVDNASEQGREIDFSRMEIDEEQQYEACDVALSLIHRMEEVMRWQKETSTTREPHTSDRVLQNYRGTKIDFNDIEIMQKIGSGGFGDVHFAKWKGTVVAAKKLRVQRVSKRRLKEFTDEIFLL</sequence>
<feature type="compositionally biased region" description="Polar residues" evidence="8">
    <location>
        <begin position="63"/>
        <end position="74"/>
    </location>
</feature>
<dbReference type="InterPro" id="IPR051681">
    <property type="entry name" value="Ser/Thr_Kinases-Pseudokinases"/>
</dbReference>
<dbReference type="InterPro" id="IPR008271">
    <property type="entry name" value="Ser/Thr_kinase_AS"/>
</dbReference>
<gene>
    <name evidence="10" type="ORF">MCOR_6526</name>
</gene>
<feature type="region of interest" description="Disordered" evidence="8">
    <location>
        <begin position="1"/>
        <end position="149"/>
    </location>
</feature>
<dbReference type="Pfam" id="PF00069">
    <property type="entry name" value="Pkinase"/>
    <property type="match status" value="1"/>
</dbReference>
<accession>A0A6J8AD38</accession>
<feature type="compositionally biased region" description="Polar residues" evidence="8">
    <location>
        <begin position="1"/>
        <end position="12"/>
    </location>
</feature>
<feature type="domain" description="Protein kinase" evidence="9">
    <location>
        <begin position="692"/>
        <end position="741"/>
    </location>
</feature>
<feature type="binding site" evidence="7">
    <location>
        <position position="720"/>
    </location>
    <ligand>
        <name>ATP</name>
        <dbReference type="ChEBI" id="CHEBI:30616"/>
    </ligand>
</feature>
<reference evidence="10 11" key="1">
    <citation type="submission" date="2020-06" db="EMBL/GenBank/DDBJ databases">
        <authorList>
            <person name="Li R."/>
            <person name="Bekaert M."/>
        </authorList>
    </citation>
    <scope>NUCLEOTIDE SEQUENCE [LARGE SCALE GENOMIC DNA]</scope>
    <source>
        <strain evidence="11">wild</strain>
    </source>
</reference>
<dbReference type="GO" id="GO:0004674">
    <property type="term" value="F:protein serine/threonine kinase activity"/>
    <property type="evidence" value="ECO:0007669"/>
    <property type="project" value="UniProtKB-EC"/>
</dbReference>
<evidence type="ECO:0000313" key="10">
    <source>
        <dbReference type="EMBL" id="CAC5366097.1"/>
    </source>
</evidence>
<dbReference type="SUPFAM" id="SSF56112">
    <property type="entry name" value="Protein kinase-like (PK-like)"/>
    <property type="match status" value="2"/>
</dbReference>
<dbReference type="FunFam" id="3.30.200.20:FF:000034">
    <property type="entry name" value="Kinase suppressor of Ras 1"/>
    <property type="match status" value="1"/>
</dbReference>
<evidence type="ECO:0000256" key="2">
    <source>
        <dbReference type="ARBA" id="ARBA00022741"/>
    </source>
</evidence>
<evidence type="ECO:0000256" key="7">
    <source>
        <dbReference type="PROSITE-ProRule" id="PRU10141"/>
    </source>
</evidence>
<dbReference type="InterPro" id="IPR000719">
    <property type="entry name" value="Prot_kinase_dom"/>
</dbReference>
<protein>
    <recommendedName>
        <fullName evidence="9">Protein kinase domain-containing protein</fullName>
    </recommendedName>
</protein>
<dbReference type="PROSITE" id="PS00108">
    <property type="entry name" value="PROTEIN_KINASE_ST"/>
    <property type="match status" value="1"/>
</dbReference>
<dbReference type="SMART" id="SM00220">
    <property type="entry name" value="S_TKc"/>
    <property type="match status" value="1"/>
</dbReference>
<dbReference type="InterPro" id="IPR017441">
    <property type="entry name" value="Protein_kinase_ATP_BS"/>
</dbReference>
<evidence type="ECO:0000256" key="3">
    <source>
        <dbReference type="ARBA" id="ARBA00022777"/>
    </source>
</evidence>
<feature type="compositionally biased region" description="Polar residues" evidence="8">
    <location>
        <begin position="104"/>
        <end position="114"/>
    </location>
</feature>
<keyword evidence="2 7" id="KW-0547">Nucleotide-binding</keyword>
<dbReference type="Gene3D" id="3.30.200.20">
    <property type="entry name" value="Phosphorylase Kinase, domain 1"/>
    <property type="match status" value="2"/>
</dbReference>
<dbReference type="OrthoDB" id="4062651at2759"/>
<comment type="catalytic activity">
    <reaction evidence="6">
        <text>L-seryl-[protein] + ATP = O-phospho-L-seryl-[protein] + ADP + H(+)</text>
        <dbReference type="Rhea" id="RHEA:17989"/>
        <dbReference type="Rhea" id="RHEA-COMP:9863"/>
        <dbReference type="Rhea" id="RHEA-COMP:11604"/>
        <dbReference type="ChEBI" id="CHEBI:15378"/>
        <dbReference type="ChEBI" id="CHEBI:29999"/>
        <dbReference type="ChEBI" id="CHEBI:30616"/>
        <dbReference type="ChEBI" id="CHEBI:83421"/>
        <dbReference type="ChEBI" id="CHEBI:456216"/>
        <dbReference type="EC" id="2.7.11.1"/>
    </reaction>
</comment>
<proteinExistence type="predicted"/>
<dbReference type="GO" id="GO:0005524">
    <property type="term" value="F:ATP binding"/>
    <property type="evidence" value="ECO:0007669"/>
    <property type="project" value="UniProtKB-UniRule"/>
</dbReference>
<evidence type="ECO:0000256" key="8">
    <source>
        <dbReference type="SAM" id="MobiDB-lite"/>
    </source>
</evidence>
<evidence type="ECO:0000256" key="4">
    <source>
        <dbReference type="ARBA" id="ARBA00022840"/>
    </source>
</evidence>
<evidence type="ECO:0000256" key="5">
    <source>
        <dbReference type="ARBA" id="ARBA00047899"/>
    </source>
</evidence>
<keyword evidence="11" id="KW-1185">Reference proteome</keyword>
<dbReference type="Gene3D" id="1.10.510.10">
    <property type="entry name" value="Transferase(Phosphotransferase) domain 1"/>
    <property type="match status" value="1"/>
</dbReference>
<feature type="compositionally biased region" description="Gly residues" evidence="8">
    <location>
        <begin position="29"/>
        <end position="50"/>
    </location>
</feature>
<feature type="compositionally biased region" description="Low complexity" evidence="8">
    <location>
        <begin position="88"/>
        <end position="103"/>
    </location>
</feature>
<dbReference type="InterPro" id="IPR011009">
    <property type="entry name" value="Kinase-like_dom_sf"/>
</dbReference>
<dbReference type="PROSITE" id="PS00107">
    <property type="entry name" value="PROTEIN_KINASE_ATP"/>
    <property type="match status" value="2"/>
</dbReference>
<evidence type="ECO:0000259" key="9">
    <source>
        <dbReference type="PROSITE" id="PS50011"/>
    </source>
</evidence>
<keyword evidence="3" id="KW-0418">Kinase</keyword>
<evidence type="ECO:0000256" key="1">
    <source>
        <dbReference type="ARBA" id="ARBA00022679"/>
    </source>
</evidence>
<keyword evidence="4 7" id="KW-0067">ATP-binding</keyword>
<organism evidence="10 11">
    <name type="scientific">Mytilus coruscus</name>
    <name type="common">Sea mussel</name>
    <dbReference type="NCBI Taxonomy" id="42192"/>
    <lineage>
        <taxon>Eukaryota</taxon>
        <taxon>Metazoa</taxon>
        <taxon>Spiralia</taxon>
        <taxon>Lophotrochozoa</taxon>
        <taxon>Mollusca</taxon>
        <taxon>Bivalvia</taxon>
        <taxon>Autobranchia</taxon>
        <taxon>Pteriomorphia</taxon>
        <taxon>Mytilida</taxon>
        <taxon>Mytiloidea</taxon>
        <taxon>Mytilidae</taxon>
        <taxon>Mytilinae</taxon>
        <taxon>Mytilus</taxon>
    </lineage>
</organism>
<feature type="binding site" evidence="7">
    <location>
        <position position="375"/>
    </location>
    <ligand>
        <name>ATP</name>
        <dbReference type="ChEBI" id="CHEBI:30616"/>
    </ligand>
</feature>
<dbReference type="EMBL" id="CACVKT020001213">
    <property type="protein sequence ID" value="CAC5366097.1"/>
    <property type="molecule type" value="Genomic_DNA"/>
</dbReference>
<comment type="catalytic activity">
    <reaction evidence="5">
        <text>L-threonyl-[protein] + ATP = O-phospho-L-threonyl-[protein] + ADP + H(+)</text>
        <dbReference type="Rhea" id="RHEA:46608"/>
        <dbReference type="Rhea" id="RHEA-COMP:11060"/>
        <dbReference type="Rhea" id="RHEA-COMP:11605"/>
        <dbReference type="ChEBI" id="CHEBI:15378"/>
        <dbReference type="ChEBI" id="CHEBI:30013"/>
        <dbReference type="ChEBI" id="CHEBI:30616"/>
        <dbReference type="ChEBI" id="CHEBI:61977"/>
        <dbReference type="ChEBI" id="CHEBI:456216"/>
        <dbReference type="EC" id="2.7.11.1"/>
    </reaction>
</comment>
<evidence type="ECO:0000313" key="11">
    <source>
        <dbReference type="Proteomes" id="UP000507470"/>
    </source>
</evidence>
<evidence type="ECO:0000256" key="6">
    <source>
        <dbReference type="ARBA" id="ARBA00048679"/>
    </source>
</evidence>